<dbReference type="EMBL" id="NOXU01000015">
    <property type="protein sequence ID" value="OYQ37411.1"/>
    <property type="molecule type" value="Genomic_DNA"/>
</dbReference>
<dbReference type="GO" id="GO:0042910">
    <property type="term" value="F:xenobiotic transmembrane transporter activity"/>
    <property type="evidence" value="ECO:0007669"/>
    <property type="project" value="TreeGrafter"/>
</dbReference>
<dbReference type="RefSeq" id="WP_094453049.1">
    <property type="nucleotide sequence ID" value="NZ_NOXU01000015.1"/>
</dbReference>
<evidence type="ECO:0000256" key="8">
    <source>
        <dbReference type="ARBA" id="ARBA00023136"/>
    </source>
</evidence>
<evidence type="ECO:0000256" key="1">
    <source>
        <dbReference type="ARBA" id="ARBA00004429"/>
    </source>
</evidence>
<keyword evidence="3 9" id="KW-0813">Transport</keyword>
<dbReference type="FunFam" id="3.30.70.1430:FF:000002">
    <property type="entry name" value="Efflux pump membrane transporter"/>
    <property type="match status" value="1"/>
</dbReference>
<reference evidence="10 11" key="1">
    <citation type="submission" date="2017-07" db="EMBL/GenBank/DDBJ databases">
        <title>Niveispirillum cyanobacteriorum sp. nov., isolated from cyanobacterial aggregates in a eutrophic lake.</title>
        <authorList>
            <person name="Cai H."/>
        </authorList>
    </citation>
    <scope>NUCLEOTIDE SEQUENCE [LARGE SCALE GENOMIC DNA]</scope>
    <source>
        <strain evidence="11">TH1-14</strain>
    </source>
</reference>
<dbReference type="SUPFAM" id="SSF82866">
    <property type="entry name" value="Multidrug efflux transporter AcrB transmembrane domain"/>
    <property type="match status" value="2"/>
</dbReference>
<dbReference type="FunFam" id="3.30.70.1430:FF:000001">
    <property type="entry name" value="Efflux pump membrane transporter"/>
    <property type="match status" value="1"/>
</dbReference>
<feature type="transmembrane region" description="Helical" evidence="9">
    <location>
        <begin position="394"/>
        <end position="416"/>
    </location>
</feature>
<comment type="subcellular location">
    <subcellularLocation>
        <location evidence="1 9">Cell inner membrane</location>
        <topology evidence="1 9">Multi-pass membrane protein</topology>
    </subcellularLocation>
</comment>
<protein>
    <recommendedName>
        <fullName evidence="9">Efflux pump membrane transporter</fullName>
    </recommendedName>
</protein>
<dbReference type="NCBIfam" id="NF000282">
    <property type="entry name" value="RND_permease_1"/>
    <property type="match status" value="1"/>
</dbReference>
<dbReference type="FunFam" id="1.20.1640.10:FF:000002">
    <property type="entry name" value="Efflux pump membrane transporter"/>
    <property type="match status" value="1"/>
</dbReference>
<feature type="transmembrane region" description="Helical" evidence="9">
    <location>
        <begin position="437"/>
        <end position="458"/>
    </location>
</feature>
<feature type="transmembrane region" description="Helical" evidence="9">
    <location>
        <begin position="366"/>
        <end position="388"/>
    </location>
</feature>
<feature type="transmembrane region" description="Helical" evidence="9">
    <location>
        <begin position="470"/>
        <end position="497"/>
    </location>
</feature>
<organism evidence="10 11">
    <name type="scientific">Niveispirillum lacus</name>
    <dbReference type="NCBI Taxonomy" id="1981099"/>
    <lineage>
        <taxon>Bacteria</taxon>
        <taxon>Pseudomonadati</taxon>
        <taxon>Pseudomonadota</taxon>
        <taxon>Alphaproteobacteria</taxon>
        <taxon>Rhodospirillales</taxon>
        <taxon>Azospirillaceae</taxon>
        <taxon>Niveispirillum</taxon>
    </lineage>
</organism>
<feature type="transmembrane region" description="Helical" evidence="9">
    <location>
        <begin position="894"/>
        <end position="914"/>
    </location>
</feature>
<dbReference type="InterPro" id="IPR004764">
    <property type="entry name" value="MdtF-like"/>
</dbReference>
<dbReference type="PANTHER" id="PTHR32063:SF13">
    <property type="entry name" value="MULTIDRUG EFFLUX PUMP SUBUNIT ACRB-RELATED"/>
    <property type="match status" value="1"/>
</dbReference>
<evidence type="ECO:0000256" key="4">
    <source>
        <dbReference type="ARBA" id="ARBA00022475"/>
    </source>
</evidence>
<keyword evidence="11" id="KW-1185">Reference proteome</keyword>
<evidence type="ECO:0000313" key="10">
    <source>
        <dbReference type="EMBL" id="OYQ37411.1"/>
    </source>
</evidence>
<dbReference type="GO" id="GO:0015562">
    <property type="term" value="F:efflux transmembrane transporter activity"/>
    <property type="evidence" value="ECO:0007669"/>
    <property type="project" value="InterPro"/>
</dbReference>
<feature type="transmembrane region" description="Helical" evidence="9">
    <location>
        <begin position="537"/>
        <end position="555"/>
    </location>
</feature>
<dbReference type="SUPFAM" id="SSF82693">
    <property type="entry name" value="Multidrug efflux transporter AcrB pore domain, PN1, PN2, PC1 and PC2 subdomains"/>
    <property type="match status" value="4"/>
</dbReference>
<dbReference type="FunFam" id="3.30.2090.10:FF:000001">
    <property type="entry name" value="Efflux pump membrane transporter"/>
    <property type="match status" value="1"/>
</dbReference>
<dbReference type="Gene3D" id="3.30.2090.10">
    <property type="entry name" value="Multidrug efflux transporter AcrB TolC docking domain, DN and DC subdomains"/>
    <property type="match status" value="2"/>
</dbReference>
<dbReference type="GO" id="GO:0005886">
    <property type="term" value="C:plasma membrane"/>
    <property type="evidence" value="ECO:0007669"/>
    <property type="project" value="UniProtKB-SubCell"/>
</dbReference>
<evidence type="ECO:0000256" key="3">
    <source>
        <dbReference type="ARBA" id="ARBA00022448"/>
    </source>
</evidence>
<dbReference type="PANTHER" id="PTHR32063">
    <property type="match status" value="1"/>
</dbReference>
<evidence type="ECO:0000313" key="11">
    <source>
        <dbReference type="Proteomes" id="UP000216998"/>
    </source>
</evidence>
<comment type="caution">
    <text evidence="10">The sequence shown here is derived from an EMBL/GenBank/DDBJ whole genome shotgun (WGS) entry which is preliminary data.</text>
</comment>
<proteinExistence type="inferred from homology"/>
<evidence type="ECO:0000256" key="9">
    <source>
        <dbReference type="RuleBase" id="RU364070"/>
    </source>
</evidence>
<feature type="transmembrane region" description="Helical" evidence="9">
    <location>
        <begin position="12"/>
        <end position="32"/>
    </location>
</feature>
<dbReference type="InterPro" id="IPR001036">
    <property type="entry name" value="Acrflvin-R"/>
</dbReference>
<feature type="transmembrane region" description="Helical" evidence="9">
    <location>
        <begin position="870"/>
        <end position="887"/>
    </location>
</feature>
<dbReference type="InterPro" id="IPR027463">
    <property type="entry name" value="AcrB_DN_DC_subdom"/>
</dbReference>
<dbReference type="Proteomes" id="UP000216998">
    <property type="component" value="Unassembled WGS sequence"/>
</dbReference>
<evidence type="ECO:0000256" key="6">
    <source>
        <dbReference type="ARBA" id="ARBA00022692"/>
    </source>
</evidence>
<dbReference type="SUPFAM" id="SSF82714">
    <property type="entry name" value="Multidrug efflux transporter AcrB TolC docking domain, DN and DC subdomains"/>
    <property type="match status" value="2"/>
</dbReference>
<feature type="transmembrane region" description="Helical" evidence="9">
    <location>
        <begin position="340"/>
        <end position="359"/>
    </location>
</feature>
<name>A0A255Z7L0_9PROT</name>
<dbReference type="Gene3D" id="1.20.1640.10">
    <property type="entry name" value="Multidrug efflux transporter AcrB transmembrane domain"/>
    <property type="match status" value="2"/>
</dbReference>
<keyword evidence="7 9" id="KW-1133">Transmembrane helix</keyword>
<keyword evidence="5 9" id="KW-0997">Cell inner membrane</keyword>
<dbReference type="Gene3D" id="3.30.70.1430">
    <property type="entry name" value="Multidrug efflux transporter AcrB pore domain"/>
    <property type="match status" value="2"/>
</dbReference>
<feature type="transmembrane region" description="Helical" evidence="9">
    <location>
        <begin position="997"/>
        <end position="1023"/>
    </location>
</feature>
<comment type="similarity">
    <text evidence="2 9">Belongs to the resistance-nodulation-cell division (RND) (TC 2.A.6) family.</text>
</comment>
<dbReference type="AlphaFoldDB" id="A0A255Z7L0"/>
<dbReference type="OrthoDB" id="9806532at2"/>
<evidence type="ECO:0000256" key="2">
    <source>
        <dbReference type="ARBA" id="ARBA00010942"/>
    </source>
</evidence>
<gene>
    <name evidence="10" type="ORF">CHU95_01590</name>
</gene>
<accession>A0A255Z7L0</accession>
<dbReference type="FunFam" id="1.20.1640.10:FF:000001">
    <property type="entry name" value="Efflux pump membrane transporter"/>
    <property type="match status" value="1"/>
</dbReference>
<keyword evidence="8 9" id="KW-0472">Membrane</keyword>
<keyword evidence="4" id="KW-1003">Cell membrane</keyword>
<dbReference type="Gene3D" id="3.30.70.1320">
    <property type="entry name" value="Multidrug efflux transporter AcrB pore domain like"/>
    <property type="match status" value="1"/>
</dbReference>
<sequence length="1040" mass="110984">MAKFFIDRPVFAWVIAIVIMLAGALSIMRLPIEQYPAIAPPSIAVTASYPGASAETLEKTVTQVIEQNLKGIDNLRYLSSSSDASGSVTITLTFNAGTDPDIAQVQVQNKVTPALSSLPSEVQQRGVVVSKSAASFLMVAGFVSRDGRLDGNDLGDFVASRVQDPISRVNGVGSVQVFGGGYAMRIWLDPIKMAGFGITVDEVSAAIRAQNAQVSAGQVGGTPSVKGQQLNATVTAQSRLQTPEQFRTILLKSARNGSAVHLGDVARVELGGESYDFVSRYNRLNAVGLAVNLATGANALETAAAVKQAIETLRPSFPAGVDIEYPYETTPFVKLSIQEVVKTLAEAVVLVFLVMYLFLQSLRATLIPTIAVPVVLLGTFGILSAFGFSINTLTLFGVVLAIGLLVDDAIVVVENVERVMAEEGLSPREATRKSMEQITGALVGIGLVLSAVFVPMAFFPGSTGVIYRQFSITIVSAMVLSVLVALILTPALCASLLKPQDHNDRRGFFGWFNRNFNRANERYVTATGGVLRRSKRFLLVFAGLVAILAFLFMRLPTAFLPEEDQGIVFAMVMAPPGSTQERTMQTVKQVEDYLLTQEAAHIEGVFSVGGFSFAGSGQNSAMIFIRLKDWSQRHGADATAQAIAMRSMGAFMGLKDAMVFAFTPPAVMELGNATGFDFQLLDEAGAGHEALLAARNQFLGMAAQHPALAGVRPNGLEDTAQLRVDVDKQKAAALGLEIADINNTLTTFWGSTYVDDFVDRGRVKRVFVQADAPFRMLPDDIGKLHVRNNQGEMVPFSAFATAHWSYGPPKLERFMGTSSMNIQGQPAPGYSSGEAMAAVEQLVAQLPPGVGLAWTGLSYEERLSGSQAPALYAISLLVVFLCLAALYESWSIPLAVMLVVPLGVLGAVVAATLTGMSNDIYFQVGLLTTIGLSAKNAILIVEFAKEYYEKGMGLMEATLEAARQRLRPIVMTSLAFILGVMPLALASGAGSGSQNAIGIGVVGGMLSATVLAIFFVPIFFVGVEKLVMRFSPKKPDAGRE</sequence>
<dbReference type="GO" id="GO:0009636">
    <property type="term" value="P:response to toxic substance"/>
    <property type="evidence" value="ECO:0007669"/>
    <property type="project" value="UniProtKB-ARBA"/>
</dbReference>
<dbReference type="Gene3D" id="3.30.70.1440">
    <property type="entry name" value="Multidrug efflux transporter AcrB pore domain"/>
    <property type="match status" value="1"/>
</dbReference>
<dbReference type="Pfam" id="PF00873">
    <property type="entry name" value="ACR_tran"/>
    <property type="match status" value="1"/>
</dbReference>
<keyword evidence="6 9" id="KW-0812">Transmembrane</keyword>
<evidence type="ECO:0000256" key="5">
    <source>
        <dbReference type="ARBA" id="ARBA00022519"/>
    </source>
</evidence>
<feature type="transmembrane region" description="Helical" evidence="9">
    <location>
        <begin position="920"/>
        <end position="944"/>
    </location>
</feature>
<dbReference type="PRINTS" id="PR00702">
    <property type="entry name" value="ACRIFLAVINRP"/>
</dbReference>
<dbReference type="FunFam" id="3.30.2090.10:FF:000002">
    <property type="entry name" value="Efflux pump membrane transporter"/>
    <property type="match status" value="1"/>
</dbReference>
<evidence type="ECO:0000256" key="7">
    <source>
        <dbReference type="ARBA" id="ARBA00022989"/>
    </source>
</evidence>
<feature type="transmembrane region" description="Helical" evidence="9">
    <location>
        <begin position="965"/>
        <end position="985"/>
    </location>
</feature>
<dbReference type="NCBIfam" id="TIGR00915">
    <property type="entry name" value="2A0602"/>
    <property type="match status" value="1"/>
</dbReference>